<dbReference type="Proteomes" id="UP000663879">
    <property type="component" value="Unassembled WGS sequence"/>
</dbReference>
<dbReference type="OrthoDB" id="3971593at2759"/>
<name>A0A813UWC1_9BILA</name>
<keyword evidence="2" id="KW-0808">Transferase</keyword>
<dbReference type="InterPro" id="IPR029044">
    <property type="entry name" value="Nucleotide-diphossugar_trans"/>
</dbReference>
<evidence type="ECO:0000256" key="3">
    <source>
        <dbReference type="SAM" id="Phobius"/>
    </source>
</evidence>
<keyword evidence="6" id="KW-1185">Reference proteome</keyword>
<dbReference type="EMBL" id="CAJNOC010001099">
    <property type="protein sequence ID" value="CAF0834811.1"/>
    <property type="molecule type" value="Genomic_DNA"/>
</dbReference>
<comment type="caution">
    <text evidence="5">The sequence shown here is derived from an EMBL/GenBank/DDBJ whole genome shotgun (WGS) entry which is preliminary data.</text>
</comment>
<dbReference type="InterPro" id="IPR027389">
    <property type="entry name" value="B_mannosylTrfase_Bre-3/Egh"/>
</dbReference>
<keyword evidence="3" id="KW-0472">Membrane</keyword>
<keyword evidence="3" id="KW-1133">Transmembrane helix</keyword>
<organism evidence="5 6">
    <name type="scientific">Brachionus calyciflorus</name>
    <dbReference type="NCBI Taxonomy" id="104777"/>
    <lineage>
        <taxon>Eukaryota</taxon>
        <taxon>Metazoa</taxon>
        <taxon>Spiralia</taxon>
        <taxon>Gnathifera</taxon>
        <taxon>Rotifera</taxon>
        <taxon>Eurotatoria</taxon>
        <taxon>Monogononta</taxon>
        <taxon>Pseudotrocha</taxon>
        <taxon>Ploima</taxon>
        <taxon>Brachionidae</taxon>
        <taxon>Brachionus</taxon>
    </lineage>
</organism>
<feature type="transmembrane region" description="Helical" evidence="3">
    <location>
        <begin position="63"/>
        <end position="96"/>
    </location>
</feature>
<accession>A0A813UWC1</accession>
<feature type="domain" description="Glycosyltransferase 2-like" evidence="4">
    <location>
        <begin position="201"/>
        <end position="411"/>
    </location>
</feature>
<dbReference type="GO" id="GO:0005737">
    <property type="term" value="C:cytoplasm"/>
    <property type="evidence" value="ECO:0007669"/>
    <property type="project" value="TreeGrafter"/>
</dbReference>
<evidence type="ECO:0000313" key="5">
    <source>
        <dbReference type="EMBL" id="CAF0834811.1"/>
    </source>
</evidence>
<evidence type="ECO:0000256" key="1">
    <source>
        <dbReference type="ARBA" id="ARBA00022676"/>
    </source>
</evidence>
<dbReference type="PANTHER" id="PTHR16779:SF1">
    <property type="entry name" value="BETA-1,4-MANNOSYLTRANSFERASE EGH"/>
    <property type="match status" value="1"/>
</dbReference>
<gene>
    <name evidence="5" type="ORF">OXX778_LOCUS8149</name>
</gene>
<feature type="transmembrane region" description="Helical" evidence="3">
    <location>
        <begin position="394"/>
        <end position="413"/>
    </location>
</feature>
<keyword evidence="3" id="KW-0812">Transmembrane</keyword>
<feature type="transmembrane region" description="Helical" evidence="3">
    <location>
        <begin position="362"/>
        <end position="382"/>
    </location>
</feature>
<dbReference type="GO" id="GO:0019187">
    <property type="term" value="F:beta-1,4-mannosyltransferase activity"/>
    <property type="evidence" value="ECO:0007669"/>
    <property type="project" value="InterPro"/>
</dbReference>
<evidence type="ECO:0000313" key="6">
    <source>
        <dbReference type="Proteomes" id="UP000663879"/>
    </source>
</evidence>
<feature type="transmembrane region" description="Helical" evidence="3">
    <location>
        <begin position="425"/>
        <end position="455"/>
    </location>
</feature>
<protein>
    <recommendedName>
        <fullName evidence="4">Glycosyltransferase 2-like domain-containing protein</fullName>
    </recommendedName>
</protein>
<sequence>MGCMALVSQLIKMLSTKSNRRHMLHVICFLTLLIGFELSAGGIRIWETHFERDSVEPIKEYGLLWSIVLYTLRILSFLPLPLCICHALGLIIYNVFPEKAPIRGSPLLAPFISIRVVTRGDYPELVRRNVLRNMNTCLDLGLDNFIVEIVTDKALNLPKNPRIREIVVPPNYTTKTNSLFKSRALQYALEDGVNLLNDDAWIVHLDEETLLTEGSVSGILNFLFEGKHQIGQGLITYANEEIVNWVTTLADSFRVGADMGMLRFCLRKFNKPLFLFKGSFVVCNAGFERDVTFDNGFAGSIAEDTYFAMSAMTKGYSFGWIDGEMWEKSPFSFWDFLQQRKRWMQGIFLVVHDNKLPLRSRICLSLALYSWLTLPLTTSNVYLSALYPIPVGQVFDFLTCFVGAVNLYLYIIGAVKSFSVTRYGYLKFMLCVVGALCTIPFVIIIENLAVIWGLFGNKHNFYIVQKYKPVDSFQV</sequence>
<evidence type="ECO:0000256" key="2">
    <source>
        <dbReference type="ARBA" id="ARBA00022679"/>
    </source>
</evidence>
<evidence type="ECO:0000259" key="4">
    <source>
        <dbReference type="Pfam" id="PF13632"/>
    </source>
</evidence>
<reference evidence="5" key="1">
    <citation type="submission" date="2021-02" db="EMBL/GenBank/DDBJ databases">
        <authorList>
            <person name="Nowell W R."/>
        </authorList>
    </citation>
    <scope>NUCLEOTIDE SEQUENCE</scope>
    <source>
        <strain evidence="5">Ploen Becks lab</strain>
    </source>
</reference>
<dbReference type="Pfam" id="PF13632">
    <property type="entry name" value="Glyco_trans_2_3"/>
    <property type="match status" value="1"/>
</dbReference>
<dbReference type="FunFam" id="3.90.550.10:FF:000175">
    <property type="entry name" value="Beta-1,4-mannosyltransferase bre-3"/>
    <property type="match status" value="1"/>
</dbReference>
<proteinExistence type="predicted"/>
<dbReference type="SUPFAM" id="SSF53448">
    <property type="entry name" value="Nucleotide-diphospho-sugar transferases"/>
    <property type="match status" value="1"/>
</dbReference>
<dbReference type="InterPro" id="IPR001173">
    <property type="entry name" value="Glyco_trans_2-like"/>
</dbReference>
<dbReference type="PANTHER" id="PTHR16779">
    <property type="entry name" value="BETA-1,4-MANNOSYLTRANSFERASE EGH"/>
    <property type="match status" value="1"/>
</dbReference>
<keyword evidence="1" id="KW-0328">Glycosyltransferase</keyword>
<dbReference type="AlphaFoldDB" id="A0A813UWC1"/>